<sequence length="411" mass="45797">MANNKASTSINPRPKWDVHNPHSRLGQLWVTNVRKIYHPVGFHKGYNFPLFIIGVGGLMGFVLSRMMYFNLDEGYAPMVRDVQDSIPGEMYYYRGGRYRIGFLLHIAGVLPGGFLACLQFIPIIRYKALLFHRLNGYAAIILLLVGNAGAFMIARHAVGGEMSLQLWVGVTGTLITVGLLLAWINIKRLQIDQHRAWMLRVWTWAASIATLRLILMAANHVTRVHGYTYHTAIRCAEIWYMYSQYGVPAEQNPTGLIYPQCAMEIGLDGQPTGGSTDPATNIATHVSVSSVGDGPENSAAMLRTAFPMAAWLALIIHALVVELYLWLTPAESYRLRKVSYQRQVERGLRPKGGFMDAGLTATRIGDAPEWWSVPMEDYEHEVRAGKREQEVLVGTRSGNDSDGEGSHGQIP</sequence>
<comment type="caution">
    <text evidence="1">The sequence shown here is derived from an EMBL/GenBank/DDBJ whole genome shotgun (WGS) entry which is preliminary data.</text>
</comment>
<keyword evidence="2" id="KW-1185">Reference proteome</keyword>
<dbReference type="EMBL" id="JAPDRQ010000176">
    <property type="protein sequence ID" value="KAJ9652942.1"/>
    <property type="molecule type" value="Genomic_DNA"/>
</dbReference>
<accession>A0ACC2ZYY7</accession>
<dbReference type="Proteomes" id="UP001172386">
    <property type="component" value="Unassembled WGS sequence"/>
</dbReference>
<protein>
    <submittedName>
        <fullName evidence="1">Uncharacterized protein</fullName>
    </submittedName>
</protein>
<evidence type="ECO:0000313" key="1">
    <source>
        <dbReference type="EMBL" id="KAJ9652942.1"/>
    </source>
</evidence>
<proteinExistence type="predicted"/>
<evidence type="ECO:0000313" key="2">
    <source>
        <dbReference type="Proteomes" id="UP001172386"/>
    </source>
</evidence>
<name>A0ACC2ZYY7_9EURO</name>
<gene>
    <name evidence="1" type="ORF">H2198_007851</name>
</gene>
<reference evidence="1" key="1">
    <citation type="submission" date="2022-10" db="EMBL/GenBank/DDBJ databases">
        <title>Culturing micro-colonial fungi from biological soil crusts in the Mojave desert and describing Neophaeococcomyces mojavensis, and introducing the new genera and species Taxawa tesnikishii.</title>
        <authorList>
            <person name="Kurbessoian T."/>
            <person name="Stajich J.E."/>
        </authorList>
    </citation>
    <scope>NUCLEOTIDE SEQUENCE</scope>
    <source>
        <strain evidence="1">JES_112</strain>
    </source>
</reference>
<organism evidence="1 2">
    <name type="scientific">Neophaeococcomyces mojaviensis</name>
    <dbReference type="NCBI Taxonomy" id="3383035"/>
    <lineage>
        <taxon>Eukaryota</taxon>
        <taxon>Fungi</taxon>
        <taxon>Dikarya</taxon>
        <taxon>Ascomycota</taxon>
        <taxon>Pezizomycotina</taxon>
        <taxon>Eurotiomycetes</taxon>
        <taxon>Chaetothyriomycetidae</taxon>
        <taxon>Chaetothyriales</taxon>
        <taxon>Chaetothyriales incertae sedis</taxon>
        <taxon>Neophaeococcomyces</taxon>
    </lineage>
</organism>